<dbReference type="OrthoDB" id="4188294at2759"/>
<evidence type="ECO:0000313" key="2">
    <source>
        <dbReference type="EMBL" id="EFR02005.1"/>
    </source>
</evidence>
<dbReference type="HOGENOM" id="CLU_1204520_0_0_1"/>
<name>E4UY12_ARTGP</name>
<keyword evidence="3" id="KW-1185">Reference proteome</keyword>
<feature type="region of interest" description="Disordered" evidence="1">
    <location>
        <begin position="204"/>
        <end position="230"/>
    </location>
</feature>
<dbReference type="GeneID" id="10027686"/>
<dbReference type="VEuPathDB" id="FungiDB:MGYG_05008"/>
<accession>E4UY12</accession>
<organism evidence="3">
    <name type="scientific">Arthroderma gypseum (strain ATCC MYA-4604 / CBS 118893)</name>
    <name type="common">Microsporum gypseum</name>
    <dbReference type="NCBI Taxonomy" id="535722"/>
    <lineage>
        <taxon>Eukaryota</taxon>
        <taxon>Fungi</taxon>
        <taxon>Dikarya</taxon>
        <taxon>Ascomycota</taxon>
        <taxon>Pezizomycotina</taxon>
        <taxon>Eurotiomycetes</taxon>
        <taxon>Eurotiomycetidae</taxon>
        <taxon>Onygenales</taxon>
        <taxon>Arthrodermataceae</taxon>
        <taxon>Nannizzia</taxon>
    </lineage>
</organism>
<dbReference type="Proteomes" id="UP000002669">
    <property type="component" value="Unassembled WGS sequence"/>
</dbReference>
<dbReference type="STRING" id="535722.E4UY12"/>
<evidence type="ECO:0000313" key="3">
    <source>
        <dbReference type="Proteomes" id="UP000002669"/>
    </source>
</evidence>
<evidence type="ECO:0000256" key="1">
    <source>
        <dbReference type="SAM" id="MobiDB-lite"/>
    </source>
</evidence>
<gene>
    <name evidence="2" type="ORF">MGYG_05008</name>
</gene>
<protein>
    <submittedName>
        <fullName evidence="2">Uncharacterized protein</fullName>
    </submittedName>
</protein>
<dbReference type="OMA" id="LRWICRD"/>
<dbReference type="eggNOG" id="ENOG502RM2Y">
    <property type="taxonomic scope" value="Eukaryota"/>
</dbReference>
<reference evidence="3" key="1">
    <citation type="journal article" date="2012" name="MBio">
        <title>Comparative genome analysis of Trichophyton rubrum and related dermatophytes reveals candidate genes involved in infection.</title>
        <authorList>
            <person name="Martinez D.A."/>
            <person name="Oliver B.G."/>
            <person name="Graeser Y."/>
            <person name="Goldberg J.M."/>
            <person name="Li W."/>
            <person name="Martinez-Rossi N.M."/>
            <person name="Monod M."/>
            <person name="Shelest E."/>
            <person name="Barton R.C."/>
            <person name="Birch E."/>
            <person name="Brakhage A.A."/>
            <person name="Chen Z."/>
            <person name="Gurr S.J."/>
            <person name="Heiman D."/>
            <person name="Heitman J."/>
            <person name="Kosti I."/>
            <person name="Rossi A."/>
            <person name="Saif S."/>
            <person name="Samalova M."/>
            <person name="Saunders C.W."/>
            <person name="Shea T."/>
            <person name="Summerbell R.C."/>
            <person name="Xu J."/>
            <person name="Young S."/>
            <person name="Zeng Q."/>
            <person name="Birren B.W."/>
            <person name="Cuomo C.A."/>
            <person name="White T.C."/>
        </authorList>
    </citation>
    <scope>NUCLEOTIDE SEQUENCE [LARGE SCALE GENOMIC DNA]</scope>
    <source>
        <strain evidence="3">ATCC MYA-4604 / CBS 118893</strain>
    </source>
</reference>
<sequence>MTVTPTNLPGTAITSTTATTVKNTFKLQAVEEQTTDLLATIRHILDDVCEAQRLRQLKGPRLDAGERRWMDRIIAETSATAREVALLLEPSRVDRETLQGKIRLRTRLLWVLRDSHKLSDKYARLMVCHQSLMSAITTLHGRAGPSPPVSPVPVAASTTDDLLPLSPLERSSSWAVEVQSNMGIVSPLGSDLNEMLVWRRSKHSTGGAADRGSPAISALAELPSSGDITR</sequence>
<dbReference type="AlphaFoldDB" id="E4UY12"/>
<proteinExistence type="predicted"/>
<dbReference type="EMBL" id="DS989825">
    <property type="protein sequence ID" value="EFR02005.1"/>
    <property type="molecule type" value="Genomic_DNA"/>
</dbReference>
<dbReference type="RefSeq" id="XP_003172416.1">
    <property type="nucleotide sequence ID" value="XM_003172368.1"/>
</dbReference>
<dbReference type="InParanoid" id="E4UY12"/>